<dbReference type="EMBL" id="PYGD01000013">
    <property type="protein sequence ID" value="PSK88993.1"/>
    <property type="molecule type" value="Genomic_DNA"/>
</dbReference>
<dbReference type="InterPro" id="IPR011110">
    <property type="entry name" value="Reg_prop"/>
</dbReference>
<reference evidence="3 4" key="1">
    <citation type="submission" date="2018-03" db="EMBL/GenBank/DDBJ databases">
        <title>Genomic Encyclopedia of Type Strains, Phase III (KMG-III): the genomes of soil and plant-associated and newly described type strains.</title>
        <authorList>
            <person name="Whitman W."/>
        </authorList>
    </citation>
    <scope>NUCLEOTIDE SEQUENCE [LARGE SCALE GENOMIC DNA]</scope>
    <source>
        <strain evidence="3 4">CGMCC 1.12700</strain>
    </source>
</reference>
<dbReference type="PANTHER" id="PTHR34220:SF7">
    <property type="entry name" value="SENSOR HISTIDINE KINASE YPDA"/>
    <property type="match status" value="1"/>
</dbReference>
<dbReference type="InterPro" id="IPR015943">
    <property type="entry name" value="WD40/YVTN_repeat-like_dom_sf"/>
</dbReference>
<keyword evidence="4" id="KW-1185">Reference proteome</keyword>
<keyword evidence="1" id="KW-0812">Transmembrane</keyword>
<dbReference type="Pfam" id="PF07494">
    <property type="entry name" value="Reg_prop"/>
    <property type="match status" value="2"/>
</dbReference>
<dbReference type="Pfam" id="PF06580">
    <property type="entry name" value="His_kinase"/>
    <property type="match status" value="1"/>
</dbReference>
<dbReference type="InterPro" id="IPR036890">
    <property type="entry name" value="HATPase_C_sf"/>
</dbReference>
<name>A0A2P8CVI9_9BACT</name>
<gene>
    <name evidence="3" type="ORF">B0I18_1134</name>
</gene>
<dbReference type="Proteomes" id="UP000240572">
    <property type="component" value="Unassembled WGS sequence"/>
</dbReference>
<dbReference type="AlphaFoldDB" id="A0A2P8CVI9"/>
<dbReference type="OrthoDB" id="9809670at2"/>
<dbReference type="Gene3D" id="3.30.565.10">
    <property type="entry name" value="Histidine kinase-like ATPase, C-terminal domain"/>
    <property type="match status" value="1"/>
</dbReference>
<dbReference type="SUPFAM" id="SSF55874">
    <property type="entry name" value="ATPase domain of HSP90 chaperone/DNA topoisomerase II/histidine kinase"/>
    <property type="match status" value="1"/>
</dbReference>
<dbReference type="InterPro" id="IPR013783">
    <property type="entry name" value="Ig-like_fold"/>
</dbReference>
<organism evidence="3 4">
    <name type="scientific">Taibaiella chishuiensis</name>
    <dbReference type="NCBI Taxonomy" id="1434707"/>
    <lineage>
        <taxon>Bacteria</taxon>
        <taxon>Pseudomonadati</taxon>
        <taxon>Bacteroidota</taxon>
        <taxon>Chitinophagia</taxon>
        <taxon>Chitinophagales</taxon>
        <taxon>Chitinophagaceae</taxon>
        <taxon>Taibaiella</taxon>
    </lineage>
</organism>
<dbReference type="GO" id="GO:0016020">
    <property type="term" value="C:membrane"/>
    <property type="evidence" value="ECO:0007669"/>
    <property type="project" value="InterPro"/>
</dbReference>
<keyword evidence="1" id="KW-1133">Transmembrane helix</keyword>
<dbReference type="InterPro" id="IPR050640">
    <property type="entry name" value="Bact_2-comp_sensor_kinase"/>
</dbReference>
<dbReference type="InterPro" id="IPR010559">
    <property type="entry name" value="Sig_transdc_His_kin_internal"/>
</dbReference>
<keyword evidence="1" id="KW-0472">Membrane</keyword>
<dbReference type="PANTHER" id="PTHR34220">
    <property type="entry name" value="SENSOR HISTIDINE KINASE YPDA"/>
    <property type="match status" value="1"/>
</dbReference>
<comment type="caution">
    <text evidence="3">The sequence shown here is derived from an EMBL/GenBank/DDBJ whole genome shotgun (WGS) entry which is preliminary data.</text>
</comment>
<feature type="transmembrane region" description="Helical" evidence="1">
    <location>
        <begin position="740"/>
        <end position="762"/>
    </location>
</feature>
<evidence type="ECO:0000313" key="3">
    <source>
        <dbReference type="EMBL" id="PSK88993.1"/>
    </source>
</evidence>
<protein>
    <submittedName>
        <fullName evidence="3">Two component regulator with propeller domain</fullName>
    </submittedName>
</protein>
<evidence type="ECO:0000256" key="1">
    <source>
        <dbReference type="SAM" id="Phobius"/>
    </source>
</evidence>
<dbReference type="GO" id="GO:0000155">
    <property type="term" value="F:phosphorelay sensor kinase activity"/>
    <property type="evidence" value="ECO:0007669"/>
    <property type="project" value="InterPro"/>
</dbReference>
<accession>A0A2P8CVI9</accession>
<dbReference type="Gene3D" id="2.60.40.10">
    <property type="entry name" value="Immunoglobulins"/>
    <property type="match status" value="1"/>
</dbReference>
<feature type="domain" description="Signal transduction histidine kinase internal region" evidence="2">
    <location>
        <begin position="783"/>
        <end position="861"/>
    </location>
</feature>
<sequence length="976" mass="112583">MPPTRSARSGLMSRFPVPVLRKATFIFSWLLSVIVVLLCYTATEGQTLTYQSLSAETGLPDDQVYYIMQDTKGFIWFATRNGVCRWDSRHFEYFTIENGLPNNEVTFIYEDAAGRIWFSCYSKELSYYYQGAIYNRTKDKYLQNLEIIPGSKLTATGDELYYVTPQKKLASYNSNTHTIHTYSKFDMPIWFYFFQQKDKLWVMGIDREKDSKFFSKDDTFSSRSFFQPNYPDVTSVTAIDYRNREYSFRKNLDSPFFSMRYTLPGFQWAHFNKGNVLEIYKTMLLFRKTGYKLSTTYNGFPLLFALNDIFYLVTTKGLLSCKQVPILEYRDESGAPEKLCFLFQHKQKVYAIDAKFRIIDIAARKQVTAFGSKMQLIYDLYTDGKQRYLVSPGAIWKIDDALALFPIPGKKQNTNFKALTPGQKENEFFSANGVNGLFRLNFKSGQVRHLFKNGLLAPRTVLEDHQYRLWFATQNKVYYTTRYQDTINSFREFILDAKAPLFCSQITEDQGGNLFFVTNGGVFVYDGQKKYRVDKSNLLTHNNCNKLLLDPGGESFWVATQMGLNHIRYTRSGNGLHFEPINKFLETDGLHSNVINDLLLYNNRLYIATNKGVNILDDLGYRPPAQQIPVYITLDAVNGRATRAPSAKDITLSSSQNNLTLKFSAIYFTRRDRLKIWACLYRNEKLIAKNSITGDKIDYYSLSDGNYKLVLYACDQDYANIKGSSAPYSFTILVPYYKTWWFVGAMILLLAATGTALLYFMMRRRKQRELDRLTLHARLNESNLKSLQSQMNPHFVFNSLNTLQHFITGKDEAGALDFLSEFSSLIREMLEQSVHNMISLERELHFLKQYIHLESVRFKHSFTVSWHILVDEDLADISIPTMLLQPILENAVKHGVSHLNDRAGSISVWFELQEEYLLRVTIRDNGTTLHKPTHGNAIAIKVIRDRLSLYSLRGARGSYTLTLGNEGATAIITIPI</sequence>
<evidence type="ECO:0000259" key="2">
    <source>
        <dbReference type="Pfam" id="PF06580"/>
    </source>
</evidence>
<evidence type="ECO:0000313" key="4">
    <source>
        <dbReference type="Proteomes" id="UP000240572"/>
    </source>
</evidence>
<proteinExistence type="predicted"/>
<dbReference type="SUPFAM" id="SSF63829">
    <property type="entry name" value="Calcium-dependent phosphotriesterase"/>
    <property type="match status" value="2"/>
</dbReference>
<dbReference type="Gene3D" id="2.130.10.10">
    <property type="entry name" value="YVTN repeat-like/Quinoprotein amine dehydrogenase"/>
    <property type="match status" value="2"/>
</dbReference>